<evidence type="ECO:0000313" key="1">
    <source>
        <dbReference type="EMBL" id="QQK07804.1"/>
    </source>
</evidence>
<keyword evidence="2" id="KW-1185">Reference proteome</keyword>
<dbReference type="EMBL" id="CP066744">
    <property type="protein sequence ID" value="QQK07804.1"/>
    <property type="molecule type" value="Genomic_DNA"/>
</dbReference>
<organism evidence="1 2">
    <name type="scientific">Miniphocaeibacter halophilus</name>
    <dbReference type="NCBI Taxonomy" id="2931922"/>
    <lineage>
        <taxon>Bacteria</taxon>
        <taxon>Bacillati</taxon>
        <taxon>Bacillota</taxon>
        <taxon>Tissierellia</taxon>
        <taxon>Tissierellales</taxon>
        <taxon>Peptoniphilaceae</taxon>
        <taxon>Miniphocaeibacter</taxon>
    </lineage>
</organism>
<accession>A0AC61MTZ3</accession>
<dbReference type="Proteomes" id="UP000595814">
    <property type="component" value="Chromosome"/>
</dbReference>
<protein>
    <submittedName>
        <fullName evidence="1">Preprotein translocase subunit YajC</fullName>
    </submittedName>
</protein>
<evidence type="ECO:0000313" key="2">
    <source>
        <dbReference type="Proteomes" id="UP000595814"/>
    </source>
</evidence>
<reference evidence="1 2" key="1">
    <citation type="journal article" date="2022" name="Int. J. Syst. Evol. Microbiol.">
        <title>Miniphocaeibacter halophilus sp. nov., an ammonium-tolerant acetate-producing bacterium isolated from a biogas system.</title>
        <authorList>
            <person name="Schnurer A."/>
            <person name="Singh A."/>
            <person name="Bi S."/>
            <person name="Qiao W."/>
            <person name="Westerholm M."/>
        </authorList>
    </citation>
    <scope>NUCLEOTIDE SEQUENCE [LARGE SCALE GENOMIC DNA]</scope>
    <source>
        <strain evidence="1 2">AMB_01</strain>
    </source>
</reference>
<name>A0AC61MTZ3_9FIRM</name>
<proteinExistence type="predicted"/>
<gene>
    <name evidence="1" type="primary">yajC</name>
    <name evidence="1" type="ORF">JFY71_11070</name>
</gene>
<sequence length="110" mass="12440">MQGTGSIIFLVVMIGAMYFLMIRPQQKRDKEVREMRSKLKVGDKIITIGGIKGKVLKIGDDYVVIESSNAKTRMEFVKSAIGTVIQDEPVSEPDEDEIDEDEEEDDEDEE</sequence>